<keyword evidence="8" id="KW-0472">Membrane</keyword>
<dbReference type="PROSITE" id="PS51450">
    <property type="entry name" value="LRR"/>
    <property type="match status" value="1"/>
</dbReference>
<evidence type="ECO:0000256" key="1">
    <source>
        <dbReference type="ARBA" id="ARBA00004236"/>
    </source>
</evidence>
<dbReference type="InterPro" id="IPR051809">
    <property type="entry name" value="Plant_receptor-like_S/T_kinase"/>
</dbReference>
<evidence type="ECO:0000256" key="9">
    <source>
        <dbReference type="ARBA" id="ARBA00023180"/>
    </source>
</evidence>
<sequence>MGSLPAFHGFLGLESLDLSYNSLSGDISSQLDGLLVLSTNAFQGSIPTEIGNHLNLTEIDLSHNELSGSIPLSIGSLAKLENLILSGNSLTGNIPTSIVNLTLLSRFVADENQLCGTIPSGITSFVSFLDLSCNKLRGPIPADLLSHPDLQYVYLSYNFLKGSIPENLSSSLIMLRLSSNSLTGSIPSSVASPKSLTHLELYNNSLIGRILMELDATSDNISRIGSLLELQLGENQLGERIPQMSGYLSICLNLSSNLFDGSIPETLSTLKELEVLDLSNNKFSGKIPDILVQMSHPRIQTIYCFTFKWKSRSPEQEQSKDLQRITNQFCGCLDNCCFYDNHNAGSIGYVAPEYGKCLHKKDQLILVFQDGLHLLIFIESTLPFQVMKIIDEDIFIEGGNDIYKECLLSILRIG</sequence>
<evidence type="ECO:0000256" key="2">
    <source>
        <dbReference type="ARBA" id="ARBA00022475"/>
    </source>
</evidence>
<dbReference type="InterPro" id="IPR001611">
    <property type="entry name" value="Leu-rich_rpt"/>
</dbReference>
<dbReference type="PANTHER" id="PTHR27008">
    <property type="entry name" value="OS04G0122200 PROTEIN"/>
    <property type="match status" value="1"/>
</dbReference>
<evidence type="ECO:0000256" key="4">
    <source>
        <dbReference type="ARBA" id="ARBA00022692"/>
    </source>
</evidence>
<comment type="caution">
    <text evidence="10">The sequence shown here is derived from an EMBL/GenBank/DDBJ whole genome shotgun (WGS) entry which is preliminary data.</text>
</comment>
<proteinExistence type="predicted"/>
<name>A0A9Q0J1N1_9ROSI</name>
<dbReference type="FunFam" id="3.80.10.10:FF:000041">
    <property type="entry name" value="LRR receptor-like serine/threonine-protein kinase ERECTA"/>
    <property type="match status" value="1"/>
</dbReference>
<dbReference type="Pfam" id="PF00560">
    <property type="entry name" value="LRR_1"/>
    <property type="match status" value="7"/>
</dbReference>
<feature type="non-terminal residue" evidence="10">
    <location>
        <position position="414"/>
    </location>
</feature>
<keyword evidence="7" id="KW-1133">Transmembrane helix</keyword>
<gene>
    <name evidence="10" type="ORF">Tsubulata_016821</name>
</gene>
<dbReference type="GO" id="GO:0005886">
    <property type="term" value="C:plasma membrane"/>
    <property type="evidence" value="ECO:0007669"/>
    <property type="project" value="UniProtKB-SubCell"/>
</dbReference>
<evidence type="ECO:0000256" key="8">
    <source>
        <dbReference type="ARBA" id="ARBA00023136"/>
    </source>
</evidence>
<dbReference type="InterPro" id="IPR032675">
    <property type="entry name" value="LRR_dom_sf"/>
</dbReference>
<keyword evidence="6" id="KW-0677">Repeat</keyword>
<evidence type="ECO:0000256" key="3">
    <source>
        <dbReference type="ARBA" id="ARBA00022614"/>
    </source>
</evidence>
<evidence type="ECO:0000256" key="5">
    <source>
        <dbReference type="ARBA" id="ARBA00022729"/>
    </source>
</evidence>
<evidence type="ECO:0000313" key="11">
    <source>
        <dbReference type="Proteomes" id="UP001141552"/>
    </source>
</evidence>
<dbReference type="FunFam" id="3.80.10.10:FF:000383">
    <property type="entry name" value="Leucine-rich repeat receptor protein kinase EMS1"/>
    <property type="match status" value="1"/>
</dbReference>
<evidence type="ECO:0000256" key="7">
    <source>
        <dbReference type="ARBA" id="ARBA00022989"/>
    </source>
</evidence>
<keyword evidence="3" id="KW-0433">Leucine-rich repeat</keyword>
<dbReference type="EMBL" id="JAKUCV010007000">
    <property type="protein sequence ID" value="KAJ4825103.1"/>
    <property type="molecule type" value="Genomic_DNA"/>
</dbReference>
<dbReference type="SUPFAM" id="SSF52058">
    <property type="entry name" value="L domain-like"/>
    <property type="match status" value="1"/>
</dbReference>
<dbReference type="Gene3D" id="3.80.10.10">
    <property type="entry name" value="Ribonuclease Inhibitor"/>
    <property type="match status" value="1"/>
</dbReference>
<reference evidence="10" key="2">
    <citation type="journal article" date="2023" name="Plants (Basel)">
        <title>Annotation of the Turnera subulata (Passifloraceae) Draft Genome Reveals the S-Locus Evolved after the Divergence of Turneroideae from Passifloroideae in a Stepwise Manner.</title>
        <authorList>
            <person name="Henning P.M."/>
            <person name="Roalson E.H."/>
            <person name="Mir W."/>
            <person name="McCubbin A.G."/>
            <person name="Shore J.S."/>
        </authorList>
    </citation>
    <scope>NUCLEOTIDE SEQUENCE</scope>
    <source>
        <strain evidence="10">F60SS</strain>
    </source>
</reference>
<reference evidence="10" key="1">
    <citation type="submission" date="2022-02" db="EMBL/GenBank/DDBJ databases">
        <authorList>
            <person name="Henning P.M."/>
            <person name="McCubbin A.G."/>
            <person name="Shore J.S."/>
        </authorList>
    </citation>
    <scope>NUCLEOTIDE SEQUENCE</scope>
    <source>
        <strain evidence="10">F60SS</strain>
        <tissue evidence="10">Leaves</tissue>
    </source>
</reference>
<keyword evidence="11" id="KW-1185">Reference proteome</keyword>
<dbReference type="OrthoDB" id="676979at2759"/>
<dbReference type="AlphaFoldDB" id="A0A9Q0J1N1"/>
<dbReference type="PANTHER" id="PTHR27008:SF497">
    <property type="entry name" value="OS11G0695000 PROTEIN"/>
    <property type="match status" value="1"/>
</dbReference>
<dbReference type="Proteomes" id="UP001141552">
    <property type="component" value="Unassembled WGS sequence"/>
</dbReference>
<keyword evidence="4" id="KW-0812">Transmembrane</keyword>
<keyword evidence="5" id="KW-0732">Signal</keyword>
<keyword evidence="2" id="KW-1003">Cell membrane</keyword>
<organism evidence="10 11">
    <name type="scientific">Turnera subulata</name>
    <dbReference type="NCBI Taxonomy" id="218843"/>
    <lineage>
        <taxon>Eukaryota</taxon>
        <taxon>Viridiplantae</taxon>
        <taxon>Streptophyta</taxon>
        <taxon>Embryophyta</taxon>
        <taxon>Tracheophyta</taxon>
        <taxon>Spermatophyta</taxon>
        <taxon>Magnoliopsida</taxon>
        <taxon>eudicotyledons</taxon>
        <taxon>Gunneridae</taxon>
        <taxon>Pentapetalae</taxon>
        <taxon>rosids</taxon>
        <taxon>fabids</taxon>
        <taxon>Malpighiales</taxon>
        <taxon>Passifloraceae</taxon>
        <taxon>Turnera</taxon>
    </lineage>
</organism>
<accession>A0A9Q0J1N1</accession>
<protein>
    <recommendedName>
        <fullName evidence="12">Leucine-rich repeat-containing N-terminal plant-type domain-containing protein</fullName>
    </recommendedName>
</protein>
<evidence type="ECO:0000313" key="10">
    <source>
        <dbReference type="EMBL" id="KAJ4825103.1"/>
    </source>
</evidence>
<evidence type="ECO:0008006" key="12">
    <source>
        <dbReference type="Google" id="ProtNLM"/>
    </source>
</evidence>
<keyword evidence="9" id="KW-0325">Glycoprotein</keyword>
<evidence type="ECO:0000256" key="6">
    <source>
        <dbReference type="ARBA" id="ARBA00022737"/>
    </source>
</evidence>
<comment type="subcellular location">
    <subcellularLocation>
        <location evidence="1">Cell membrane</location>
    </subcellularLocation>
</comment>
<dbReference type="PRINTS" id="PR00019">
    <property type="entry name" value="LEURICHRPT"/>
</dbReference>